<evidence type="ECO:0000313" key="2">
    <source>
        <dbReference type="Proteomes" id="UP001208690"/>
    </source>
</evidence>
<comment type="caution">
    <text evidence="1">The sequence shown here is derived from an EMBL/GenBank/DDBJ whole genome shotgun (WGS) entry which is preliminary data.</text>
</comment>
<proteinExistence type="predicted"/>
<dbReference type="Proteomes" id="UP001208690">
    <property type="component" value="Unassembled WGS sequence"/>
</dbReference>
<protein>
    <submittedName>
        <fullName evidence="1">Uncharacterized protein</fullName>
    </submittedName>
</protein>
<sequence length="165" mass="16984">MSWSRAEVQALAGKAARGAGAPPGQAALFGAAAALHLGQGRGAEALAEALEDLPDGPVMALPLVLQEVLPAAHEGRGAAFGWTGDADLARSYLETLPYDCRVEVLEPDRLKVQFTERSGQSAPLRRIAGCAPLLQHMTTLAARTFVPESDASRAGGAGAGVSDND</sequence>
<dbReference type="RefSeq" id="WP_263845241.1">
    <property type="nucleotide sequence ID" value="NZ_JALIEB010000011.1"/>
</dbReference>
<evidence type="ECO:0000313" key="1">
    <source>
        <dbReference type="EMBL" id="MCV3272921.1"/>
    </source>
</evidence>
<organism evidence="1 2">
    <name type="scientific">Roseobacter sinensis</name>
    <dbReference type="NCBI Taxonomy" id="2931391"/>
    <lineage>
        <taxon>Bacteria</taxon>
        <taxon>Pseudomonadati</taxon>
        <taxon>Pseudomonadota</taxon>
        <taxon>Alphaproteobacteria</taxon>
        <taxon>Rhodobacterales</taxon>
        <taxon>Roseobacteraceae</taxon>
        <taxon>Roseobacter</taxon>
    </lineage>
</organism>
<dbReference type="EMBL" id="JALIEB010000011">
    <property type="protein sequence ID" value="MCV3272921.1"/>
    <property type="molecule type" value="Genomic_DNA"/>
</dbReference>
<name>A0ABT3BH63_9RHOB</name>
<reference evidence="1 2" key="1">
    <citation type="submission" date="2022-04" db="EMBL/GenBank/DDBJ databases">
        <title>Roseobacter sp. WL0113 is a bacterium isolated from neritic sediment.</title>
        <authorList>
            <person name="Wang L."/>
            <person name="He W."/>
            <person name="Zhang D.-F."/>
        </authorList>
    </citation>
    <scope>NUCLEOTIDE SEQUENCE [LARGE SCALE GENOMIC DNA]</scope>
    <source>
        <strain evidence="1 2">WL0113</strain>
    </source>
</reference>
<keyword evidence="2" id="KW-1185">Reference proteome</keyword>
<accession>A0ABT3BH63</accession>
<gene>
    <name evidence="1" type="ORF">MUB52_15915</name>
</gene>